<organism evidence="1">
    <name type="scientific">Siphoviridae sp. ctOVO10</name>
    <dbReference type="NCBI Taxonomy" id="2826311"/>
    <lineage>
        <taxon>Viruses</taxon>
        <taxon>Duplodnaviria</taxon>
        <taxon>Heunggongvirae</taxon>
        <taxon>Uroviricota</taxon>
        <taxon>Caudoviricetes</taxon>
    </lineage>
</organism>
<reference evidence="1" key="1">
    <citation type="journal article" date="2021" name="Proc. Natl. Acad. Sci. U.S.A.">
        <title>A Catalog of Tens of Thousands of Viruses from Human Metagenomes Reveals Hidden Associations with Chronic Diseases.</title>
        <authorList>
            <person name="Tisza M.J."/>
            <person name="Buck C.B."/>
        </authorList>
    </citation>
    <scope>NUCLEOTIDE SEQUENCE</scope>
    <source>
        <strain evidence="1">CtOVO10</strain>
    </source>
</reference>
<accession>A0A8S5M3I0</accession>
<sequence length="76" mass="8818">MTELKRCPFCGGEVAIAETSHDSELWMFVTRGHGNNKCKCRIFMESRSYTLDSPESEKAKIKADLIEAWNKRYKED</sequence>
<evidence type="ECO:0000313" key="1">
    <source>
        <dbReference type="EMBL" id="DAD76619.1"/>
    </source>
</evidence>
<protein>
    <submittedName>
        <fullName evidence="1">Restriction alleviation protein</fullName>
    </submittedName>
</protein>
<name>A0A8S5M3I0_9CAUD</name>
<proteinExistence type="predicted"/>
<dbReference type="EMBL" id="BK014806">
    <property type="protein sequence ID" value="DAD76619.1"/>
    <property type="molecule type" value="Genomic_DNA"/>
</dbReference>
<dbReference type="Pfam" id="PF14354">
    <property type="entry name" value="Lar_restr_allev"/>
    <property type="match status" value="1"/>
</dbReference>